<dbReference type="RefSeq" id="WP_175029945.1">
    <property type="nucleotide sequence ID" value="NZ_CABVPW010000002.1"/>
</dbReference>
<dbReference type="GO" id="GO:0016620">
    <property type="term" value="F:oxidoreductase activity, acting on the aldehyde or oxo group of donors, NAD or NADP as acceptor"/>
    <property type="evidence" value="ECO:0007669"/>
    <property type="project" value="InterPro"/>
</dbReference>
<name>A0A6P2HEE0_BURL3</name>
<keyword evidence="1" id="KW-0560">Oxidoreductase</keyword>
<organism evidence="3 4">
    <name type="scientific">Burkholderia lata (strain ATCC 17760 / DSM 23089 / LMG 22485 / NCIMB 9086 / R18194 / 383)</name>
    <dbReference type="NCBI Taxonomy" id="482957"/>
    <lineage>
        <taxon>Bacteria</taxon>
        <taxon>Pseudomonadati</taxon>
        <taxon>Pseudomonadota</taxon>
        <taxon>Betaproteobacteria</taxon>
        <taxon>Burkholderiales</taxon>
        <taxon>Burkholderiaceae</taxon>
        <taxon>Burkholderia</taxon>
        <taxon>Burkholderia cepacia complex</taxon>
    </lineage>
</organism>
<accession>A0A6P2HEE0</accession>
<dbReference type="Gene3D" id="3.40.309.10">
    <property type="entry name" value="Aldehyde Dehydrogenase, Chain A, domain 2"/>
    <property type="match status" value="1"/>
</dbReference>
<protein>
    <submittedName>
        <fullName evidence="3">Aldehyde dehydrogenase</fullName>
    </submittedName>
</protein>
<feature type="domain" description="Aldehyde dehydrogenase" evidence="2">
    <location>
        <begin position="15"/>
        <end position="477"/>
    </location>
</feature>
<dbReference type="EMBL" id="CABVPW010000002">
    <property type="protein sequence ID" value="VWB15903.1"/>
    <property type="molecule type" value="Genomic_DNA"/>
</dbReference>
<proteinExistence type="predicted"/>
<dbReference type="SUPFAM" id="SSF53720">
    <property type="entry name" value="ALDH-like"/>
    <property type="match status" value="1"/>
</dbReference>
<dbReference type="Proteomes" id="UP000494218">
    <property type="component" value="Unassembled WGS sequence"/>
</dbReference>
<dbReference type="CDD" id="cd07120">
    <property type="entry name" value="ALDH_PsfA-ACA09737"/>
    <property type="match status" value="1"/>
</dbReference>
<gene>
    <name evidence="3" type="ORF">BLA23254_00589</name>
</gene>
<evidence type="ECO:0000256" key="1">
    <source>
        <dbReference type="ARBA" id="ARBA00023002"/>
    </source>
</evidence>
<dbReference type="Gene3D" id="3.40.605.10">
    <property type="entry name" value="Aldehyde Dehydrogenase, Chain A, domain 1"/>
    <property type="match status" value="1"/>
</dbReference>
<evidence type="ECO:0000313" key="3">
    <source>
        <dbReference type="EMBL" id="VWB15903.1"/>
    </source>
</evidence>
<dbReference type="Pfam" id="PF00171">
    <property type="entry name" value="Aldedh"/>
    <property type="match status" value="1"/>
</dbReference>
<dbReference type="InterPro" id="IPR016162">
    <property type="entry name" value="Ald_DH_N"/>
</dbReference>
<evidence type="ECO:0000313" key="4">
    <source>
        <dbReference type="Proteomes" id="UP000494218"/>
    </source>
</evidence>
<reference evidence="3 4" key="1">
    <citation type="submission" date="2019-09" db="EMBL/GenBank/DDBJ databases">
        <authorList>
            <person name="Depoorter E."/>
        </authorList>
    </citation>
    <scope>NUCLEOTIDE SEQUENCE [LARGE SCALE GENOMIC DNA]</scope>
    <source>
        <strain evidence="3">LMG 23254</strain>
    </source>
</reference>
<dbReference type="PANTHER" id="PTHR11699">
    <property type="entry name" value="ALDEHYDE DEHYDROGENASE-RELATED"/>
    <property type="match status" value="1"/>
</dbReference>
<dbReference type="InterPro" id="IPR015590">
    <property type="entry name" value="Aldehyde_DH_dom"/>
</dbReference>
<dbReference type="InterPro" id="IPR016161">
    <property type="entry name" value="Ald_DH/histidinol_DH"/>
</dbReference>
<evidence type="ECO:0000259" key="2">
    <source>
        <dbReference type="Pfam" id="PF00171"/>
    </source>
</evidence>
<sequence length="485" mass="51822">MNVAAPVLNWIDGEWVDSPAHRDSVDPATGSVIGRYADGGEPEARAAIDAALRAFRDTPWKCDAALRARVLDELAAAFERHADPLIELLALENGKIKPEARFEVSMVPSKLRYYAALTRAETGRSGTPRPDVVSLVLREPMGVAGIIVPWNSPVVLMVRSLAPALAAGTTTVVKMPGQTAQTNALVSRILSEAPSLPRGVVNLFSESGADGSKTLIASPDVPVISFTGSTATGRAISAVGAQRLKRFGLELGGKTPHLVFDDTDLDAALPVIEKSLTVFAGQFCMTGSRLLVQRGIADAVRTRLAQRLATVRVGPAADPLSDMGPLIDKPNVERVDRAVEEAIAAGAKVVVRGGPVTEGELARGAFYRPTLLEVDSARLEIVQKETFGPVMTMQVFDTEAEAVALANDSEYGLAAAVWTRDVQRSMRVARSLQAGTIWINDWAKVYDEFEEGGYRQSGLGRLNGAAAIDDFIEYKHITLTTGDAL</sequence>
<dbReference type="InterPro" id="IPR016163">
    <property type="entry name" value="Ald_DH_C"/>
</dbReference>
<dbReference type="AlphaFoldDB" id="A0A6P2HEE0"/>